<dbReference type="Gene3D" id="1.10.10.60">
    <property type="entry name" value="Homeodomain-like"/>
    <property type="match status" value="1"/>
</dbReference>
<protein>
    <recommendedName>
        <fullName evidence="1">Myb-like domain-containing protein</fullName>
    </recommendedName>
</protein>
<reference evidence="2 3" key="1">
    <citation type="submission" date="2014-04" db="EMBL/GenBank/DDBJ databases">
        <authorList>
            <consortium name="DOE Joint Genome Institute"/>
            <person name="Kuo A."/>
            <person name="Kohler A."/>
            <person name="Costa M.D."/>
            <person name="Nagy L.G."/>
            <person name="Floudas D."/>
            <person name="Copeland A."/>
            <person name="Barry K.W."/>
            <person name="Cichocki N."/>
            <person name="Veneault-Fourrey C."/>
            <person name="LaButti K."/>
            <person name="Lindquist E.A."/>
            <person name="Lipzen A."/>
            <person name="Lundell T."/>
            <person name="Morin E."/>
            <person name="Murat C."/>
            <person name="Sun H."/>
            <person name="Tunlid A."/>
            <person name="Henrissat B."/>
            <person name="Grigoriev I.V."/>
            <person name="Hibbett D.S."/>
            <person name="Martin F."/>
            <person name="Nordberg H.P."/>
            <person name="Cantor M.N."/>
            <person name="Hua S.X."/>
        </authorList>
    </citation>
    <scope>NUCLEOTIDE SEQUENCE [LARGE SCALE GENOMIC DNA]</scope>
    <source>
        <strain evidence="2 3">441</strain>
    </source>
</reference>
<dbReference type="SMART" id="SM00717">
    <property type="entry name" value="SANT"/>
    <property type="match status" value="1"/>
</dbReference>
<accession>A0A0C9ZH95</accession>
<evidence type="ECO:0000313" key="3">
    <source>
        <dbReference type="Proteomes" id="UP000054018"/>
    </source>
</evidence>
<dbReference type="STRING" id="765257.A0A0C9ZH95"/>
<feature type="non-terminal residue" evidence="2">
    <location>
        <position position="1"/>
    </location>
</feature>
<dbReference type="InterPro" id="IPR001005">
    <property type="entry name" value="SANT/Myb"/>
</dbReference>
<dbReference type="InterPro" id="IPR024752">
    <property type="entry name" value="Myb/SANT-like_dom"/>
</dbReference>
<dbReference type="PROSITE" id="PS50090">
    <property type="entry name" value="MYB_LIKE"/>
    <property type="match status" value="1"/>
</dbReference>
<dbReference type="EMBL" id="KN833746">
    <property type="protein sequence ID" value="KIK21862.1"/>
    <property type="molecule type" value="Genomic_DNA"/>
</dbReference>
<dbReference type="Proteomes" id="UP000054018">
    <property type="component" value="Unassembled WGS sequence"/>
</dbReference>
<dbReference type="OrthoDB" id="2688093at2759"/>
<evidence type="ECO:0000313" key="2">
    <source>
        <dbReference type="EMBL" id="KIK21862.1"/>
    </source>
</evidence>
<evidence type="ECO:0000259" key="1">
    <source>
        <dbReference type="PROSITE" id="PS50090"/>
    </source>
</evidence>
<name>A0A0C9ZH95_9AGAM</name>
<gene>
    <name evidence="2" type="ORF">PISMIDRAFT_103365</name>
</gene>
<proteinExistence type="predicted"/>
<feature type="domain" description="Myb-like" evidence="1">
    <location>
        <begin position="19"/>
        <end position="79"/>
    </location>
</feature>
<reference evidence="3" key="2">
    <citation type="submission" date="2015-01" db="EMBL/GenBank/DDBJ databases">
        <title>Evolutionary Origins and Diversification of the Mycorrhizal Mutualists.</title>
        <authorList>
            <consortium name="DOE Joint Genome Institute"/>
            <consortium name="Mycorrhizal Genomics Consortium"/>
            <person name="Kohler A."/>
            <person name="Kuo A."/>
            <person name="Nagy L.G."/>
            <person name="Floudas D."/>
            <person name="Copeland A."/>
            <person name="Barry K.W."/>
            <person name="Cichocki N."/>
            <person name="Veneault-Fourrey C."/>
            <person name="LaButti K."/>
            <person name="Lindquist E.A."/>
            <person name="Lipzen A."/>
            <person name="Lundell T."/>
            <person name="Morin E."/>
            <person name="Murat C."/>
            <person name="Riley R."/>
            <person name="Ohm R."/>
            <person name="Sun H."/>
            <person name="Tunlid A."/>
            <person name="Henrissat B."/>
            <person name="Grigoriev I.V."/>
            <person name="Hibbett D.S."/>
            <person name="Martin F."/>
        </authorList>
    </citation>
    <scope>NUCLEOTIDE SEQUENCE [LARGE SCALE GENOMIC DNA]</scope>
    <source>
        <strain evidence="3">441</strain>
    </source>
</reference>
<organism evidence="2 3">
    <name type="scientific">Pisolithus microcarpus 441</name>
    <dbReference type="NCBI Taxonomy" id="765257"/>
    <lineage>
        <taxon>Eukaryota</taxon>
        <taxon>Fungi</taxon>
        <taxon>Dikarya</taxon>
        <taxon>Basidiomycota</taxon>
        <taxon>Agaricomycotina</taxon>
        <taxon>Agaricomycetes</taxon>
        <taxon>Agaricomycetidae</taxon>
        <taxon>Boletales</taxon>
        <taxon>Sclerodermatineae</taxon>
        <taxon>Pisolithaceae</taxon>
        <taxon>Pisolithus</taxon>
    </lineage>
</organism>
<keyword evidence="3" id="KW-1185">Reference proteome</keyword>
<sequence length="148" mass="16415">MPCKSLQSPSKDTPAPQVSWTDAESDMLLDIISAHKASAGDGLNFKMTFWNTAAAQLPSPTKGAPKTVKACKERWQRMKKMFDVVDHIANASGFTYSRELGASIGLENEGVWTDFVKKNKHASLFQNKGWPHYEKMKLLMPSKGKGLN</sequence>
<dbReference type="HOGENOM" id="CLU_082499_2_2_1"/>
<dbReference type="AlphaFoldDB" id="A0A0C9ZH95"/>
<dbReference type="Pfam" id="PF12776">
    <property type="entry name" value="Myb_DNA-bind_3"/>
    <property type="match status" value="1"/>
</dbReference>